<evidence type="ECO:0000256" key="1">
    <source>
        <dbReference type="ARBA" id="ARBA00009004"/>
    </source>
</evidence>
<proteinExistence type="inferred from homology"/>
<dbReference type="InterPro" id="IPR036249">
    <property type="entry name" value="Thioredoxin-like_sf"/>
</dbReference>
<dbReference type="PIRSF" id="PIRSF038934">
    <property type="entry name" value="HyaE_HupG"/>
    <property type="match status" value="1"/>
</dbReference>
<protein>
    <recommendedName>
        <fullName evidence="2">Hydrogenase expression/formation protein</fullName>
    </recommendedName>
</protein>
<evidence type="ECO:0000313" key="4">
    <source>
        <dbReference type="Proteomes" id="UP000199144"/>
    </source>
</evidence>
<evidence type="ECO:0000313" key="3">
    <source>
        <dbReference type="EMBL" id="SFM33260.1"/>
    </source>
</evidence>
<gene>
    <name evidence="3" type="ORF">SAMN04488042_106123</name>
</gene>
<dbReference type="SUPFAM" id="SSF52833">
    <property type="entry name" value="Thioredoxin-like"/>
    <property type="match status" value="1"/>
</dbReference>
<dbReference type="OrthoDB" id="6560050at2"/>
<dbReference type="EMBL" id="FOTQ01000006">
    <property type="protein sequence ID" value="SFM33260.1"/>
    <property type="molecule type" value="Genomic_DNA"/>
</dbReference>
<dbReference type="STRING" id="254406.SAMN04488042_106123"/>
<evidence type="ECO:0000256" key="2">
    <source>
        <dbReference type="PIRNR" id="PIRNR038934"/>
    </source>
</evidence>
<name>A0A1I4Q0R5_9RHOB</name>
<comment type="similarity">
    <text evidence="1 2">Belongs to the HupG/HyaE family.</text>
</comment>
<sequence length="127" mass="14077">MSHPLITRLVEEMGWPNLANDSDLAEFTSREGVHVLFVPGDAKRNLETADVAVILPELKLAFQGRFDCAVVDDAIETAVREQTGVLKTPSLIFYRDGQVIGGIPRVRDWDEYMQRIAQILAAPVAAE</sequence>
<dbReference type="CDD" id="cd02965">
    <property type="entry name" value="HyaE"/>
    <property type="match status" value="1"/>
</dbReference>
<keyword evidence="4" id="KW-1185">Reference proteome</keyword>
<organism evidence="3 4">
    <name type="scientific">Shimia aestuarii</name>
    <dbReference type="NCBI Taxonomy" id="254406"/>
    <lineage>
        <taxon>Bacteria</taxon>
        <taxon>Pseudomonadati</taxon>
        <taxon>Pseudomonadota</taxon>
        <taxon>Alphaproteobacteria</taxon>
        <taxon>Rhodobacterales</taxon>
        <taxon>Roseobacteraceae</taxon>
    </lineage>
</organism>
<dbReference type="Gene3D" id="3.40.30.10">
    <property type="entry name" value="Glutaredoxin"/>
    <property type="match status" value="1"/>
</dbReference>
<dbReference type="InterPro" id="IPR010893">
    <property type="entry name" value="NiFe-hyd_mat_HyaE"/>
</dbReference>
<dbReference type="RefSeq" id="WP_093094589.1">
    <property type="nucleotide sequence ID" value="NZ_FOTQ01000006.1"/>
</dbReference>
<dbReference type="Proteomes" id="UP000199144">
    <property type="component" value="Unassembled WGS sequence"/>
</dbReference>
<reference evidence="3 4" key="1">
    <citation type="submission" date="2016-10" db="EMBL/GenBank/DDBJ databases">
        <authorList>
            <person name="de Groot N.N."/>
        </authorList>
    </citation>
    <scope>NUCLEOTIDE SEQUENCE [LARGE SCALE GENOMIC DNA]</scope>
    <source>
        <strain evidence="3 4">DSM 15283</strain>
    </source>
</reference>
<accession>A0A1I4Q0R5</accession>
<dbReference type="AlphaFoldDB" id="A0A1I4Q0R5"/>
<dbReference type="Pfam" id="PF07449">
    <property type="entry name" value="HyaE"/>
    <property type="match status" value="1"/>
</dbReference>